<dbReference type="SUPFAM" id="SSF48150">
    <property type="entry name" value="DNA-glycosylase"/>
    <property type="match status" value="1"/>
</dbReference>
<keyword evidence="3" id="KW-0479">Metal-binding</keyword>
<reference evidence="11 12" key="1">
    <citation type="journal article" date="2016" name="Nat. Commun.">
        <title>Thousands of microbial genomes shed light on interconnected biogeochemical processes in an aquifer system.</title>
        <authorList>
            <person name="Anantharaman K."/>
            <person name="Brown C.T."/>
            <person name="Hug L.A."/>
            <person name="Sharon I."/>
            <person name="Castelle C.J."/>
            <person name="Probst A.J."/>
            <person name="Thomas B.C."/>
            <person name="Singh A."/>
            <person name="Wilkins M.J."/>
            <person name="Karaoz U."/>
            <person name="Brodie E.L."/>
            <person name="Williams K.H."/>
            <person name="Hubbard S.S."/>
            <person name="Banfield J.F."/>
        </authorList>
    </citation>
    <scope>NUCLEOTIDE SEQUENCE [LARGE SCALE GENOMIC DNA]</scope>
</reference>
<evidence type="ECO:0000256" key="7">
    <source>
        <dbReference type="ARBA" id="ARBA00023014"/>
    </source>
</evidence>
<evidence type="ECO:0000256" key="9">
    <source>
        <dbReference type="ARBA" id="ARBA00023295"/>
    </source>
</evidence>
<dbReference type="GO" id="GO:0000701">
    <property type="term" value="F:purine-specific mismatch base pair DNA N-glycosylase activity"/>
    <property type="evidence" value="ECO:0007669"/>
    <property type="project" value="TreeGrafter"/>
</dbReference>
<dbReference type="GO" id="GO:0006298">
    <property type="term" value="P:mismatch repair"/>
    <property type="evidence" value="ECO:0007669"/>
    <property type="project" value="TreeGrafter"/>
</dbReference>
<dbReference type="GO" id="GO:0051536">
    <property type="term" value="F:iron-sulfur cluster binding"/>
    <property type="evidence" value="ECO:0007669"/>
    <property type="project" value="UniProtKB-KW"/>
</dbReference>
<dbReference type="Pfam" id="PF00730">
    <property type="entry name" value="HhH-GPD"/>
    <property type="match status" value="1"/>
</dbReference>
<evidence type="ECO:0000256" key="5">
    <source>
        <dbReference type="ARBA" id="ARBA00022801"/>
    </source>
</evidence>
<dbReference type="PANTHER" id="PTHR42944:SF1">
    <property type="entry name" value="ADENINE DNA GLYCOSYLASE"/>
    <property type="match status" value="1"/>
</dbReference>
<dbReference type="InterPro" id="IPR003265">
    <property type="entry name" value="HhH-GPD_domain"/>
</dbReference>
<sequence>MTILEFQKYILSWYKTHRRNLPWRNTRDPYKILISEVMLQQTQVARVLPKYKEFLQKFPTLEKLAQASDKTLLKVWQGLGYWRRAKYLKETAHMLVKAKAMNLQTSPRRPASTVSAKGGVAGREHRLANFAGNLNSRSFKIPLPSDLEILPGIGPYTARALACFAFGSTEAFLDTNIRRVYLHFFFPKRKDVPDTKIFPIAQKAVWNKNAKEWHYALFDYGATVLKDKKINKRSRHYAKQSKFEGSFRSFRTKVMRFLLDQQDQIATKSRIKRLLKEAQSPYTSEKILAALEKDGLIKKRKGLYSL</sequence>
<dbReference type="STRING" id="1802451.A3C82_00105"/>
<keyword evidence="7" id="KW-0411">Iron-sulfur</keyword>
<comment type="similarity">
    <text evidence="2">Belongs to the Nth/MutY family.</text>
</comment>
<dbReference type="InterPro" id="IPR023170">
    <property type="entry name" value="HhH_base_excis_C"/>
</dbReference>
<name>A0A1G2R352_9BACT</name>
<evidence type="ECO:0000256" key="2">
    <source>
        <dbReference type="ARBA" id="ARBA00008343"/>
    </source>
</evidence>
<dbReference type="Gene3D" id="1.10.340.30">
    <property type="entry name" value="Hypothetical protein, domain 2"/>
    <property type="match status" value="2"/>
</dbReference>
<keyword evidence="8" id="KW-0234">DNA repair</keyword>
<evidence type="ECO:0000256" key="4">
    <source>
        <dbReference type="ARBA" id="ARBA00022763"/>
    </source>
</evidence>
<accession>A0A1G2R352</accession>
<dbReference type="EMBL" id="MHTW01000015">
    <property type="protein sequence ID" value="OHA67256.1"/>
    <property type="molecule type" value="Genomic_DNA"/>
</dbReference>
<keyword evidence="6" id="KW-0408">Iron</keyword>
<proteinExistence type="inferred from homology"/>
<keyword evidence="5" id="KW-0378">Hydrolase</keyword>
<dbReference type="PANTHER" id="PTHR42944">
    <property type="entry name" value="ADENINE DNA GLYCOSYLASE"/>
    <property type="match status" value="1"/>
</dbReference>
<dbReference type="GO" id="GO:0046872">
    <property type="term" value="F:metal ion binding"/>
    <property type="evidence" value="ECO:0007669"/>
    <property type="project" value="UniProtKB-KW"/>
</dbReference>
<protein>
    <recommendedName>
        <fullName evidence="10">HhH-GPD domain-containing protein</fullName>
    </recommendedName>
</protein>
<gene>
    <name evidence="11" type="ORF">A3C82_00105</name>
</gene>
<dbReference type="InterPro" id="IPR011257">
    <property type="entry name" value="DNA_glycosylase"/>
</dbReference>
<evidence type="ECO:0000256" key="8">
    <source>
        <dbReference type="ARBA" id="ARBA00023204"/>
    </source>
</evidence>
<dbReference type="SMART" id="SM00478">
    <property type="entry name" value="ENDO3c"/>
    <property type="match status" value="1"/>
</dbReference>
<evidence type="ECO:0000313" key="12">
    <source>
        <dbReference type="Proteomes" id="UP000176901"/>
    </source>
</evidence>
<organism evidence="11 12">
    <name type="scientific">Candidatus Wildermuthbacteria bacterium RIFCSPHIGHO2_02_FULL_47_12</name>
    <dbReference type="NCBI Taxonomy" id="1802451"/>
    <lineage>
        <taxon>Bacteria</taxon>
        <taxon>Candidatus Wildermuthiibacteriota</taxon>
    </lineage>
</organism>
<keyword evidence="9" id="KW-0326">Glycosidase</keyword>
<dbReference type="GO" id="GO:0034039">
    <property type="term" value="F:8-oxo-7,8-dihydroguanine DNA N-glycosylase activity"/>
    <property type="evidence" value="ECO:0007669"/>
    <property type="project" value="TreeGrafter"/>
</dbReference>
<evidence type="ECO:0000256" key="3">
    <source>
        <dbReference type="ARBA" id="ARBA00022723"/>
    </source>
</evidence>
<comment type="caution">
    <text evidence="11">The sequence shown here is derived from an EMBL/GenBank/DDBJ whole genome shotgun (WGS) entry which is preliminary data.</text>
</comment>
<dbReference type="Gene3D" id="1.10.1670.10">
    <property type="entry name" value="Helix-hairpin-Helix base-excision DNA repair enzymes (C-terminal)"/>
    <property type="match status" value="2"/>
</dbReference>
<dbReference type="InterPro" id="IPR044298">
    <property type="entry name" value="MIG/MutY"/>
</dbReference>
<evidence type="ECO:0000313" key="11">
    <source>
        <dbReference type="EMBL" id="OHA67256.1"/>
    </source>
</evidence>
<dbReference type="CDD" id="cd00056">
    <property type="entry name" value="ENDO3c"/>
    <property type="match status" value="1"/>
</dbReference>
<evidence type="ECO:0000256" key="1">
    <source>
        <dbReference type="ARBA" id="ARBA00001966"/>
    </source>
</evidence>
<evidence type="ECO:0000256" key="6">
    <source>
        <dbReference type="ARBA" id="ARBA00023004"/>
    </source>
</evidence>
<dbReference type="GO" id="GO:0006284">
    <property type="term" value="P:base-excision repair"/>
    <property type="evidence" value="ECO:0007669"/>
    <property type="project" value="InterPro"/>
</dbReference>
<comment type="cofactor">
    <cofactor evidence="1">
        <name>[4Fe-4S] cluster</name>
        <dbReference type="ChEBI" id="CHEBI:49883"/>
    </cofactor>
</comment>
<dbReference type="Proteomes" id="UP000176901">
    <property type="component" value="Unassembled WGS sequence"/>
</dbReference>
<dbReference type="GO" id="GO:0032357">
    <property type="term" value="F:oxidized purine DNA binding"/>
    <property type="evidence" value="ECO:0007669"/>
    <property type="project" value="TreeGrafter"/>
</dbReference>
<dbReference type="AlphaFoldDB" id="A0A1G2R352"/>
<feature type="domain" description="HhH-GPD" evidence="10">
    <location>
        <begin position="38"/>
        <end position="223"/>
    </location>
</feature>
<dbReference type="GO" id="GO:0035485">
    <property type="term" value="F:adenine/guanine mispair binding"/>
    <property type="evidence" value="ECO:0007669"/>
    <property type="project" value="TreeGrafter"/>
</dbReference>
<evidence type="ECO:0000259" key="10">
    <source>
        <dbReference type="SMART" id="SM00478"/>
    </source>
</evidence>
<keyword evidence="4" id="KW-0227">DNA damage</keyword>